<reference evidence="5 6" key="1">
    <citation type="submission" date="2017-09" db="EMBL/GenBank/DDBJ databases">
        <title>Genome sequencing of Besnoitia besnoiti strain Bb-Ger1.</title>
        <authorList>
            <person name="Schares G."/>
            <person name="Venepally P."/>
            <person name="Lorenzi H.A."/>
        </authorList>
    </citation>
    <scope>NUCLEOTIDE SEQUENCE [LARGE SCALE GENOMIC DNA]</scope>
    <source>
        <strain evidence="5 6">Bb-Ger1</strain>
    </source>
</reference>
<dbReference type="SUPFAM" id="SSF56112">
    <property type="entry name" value="Protein kinase-like (PK-like)"/>
    <property type="match status" value="1"/>
</dbReference>
<gene>
    <name evidence="5" type="ORF">BESB_051200</name>
</gene>
<keyword evidence="2 3" id="KW-0067">ATP-binding</keyword>
<dbReference type="Pfam" id="PF14531">
    <property type="entry name" value="Kinase-like"/>
    <property type="match status" value="1"/>
</dbReference>
<dbReference type="GeneID" id="40310049"/>
<dbReference type="GO" id="GO:0005634">
    <property type="term" value="C:nucleus"/>
    <property type="evidence" value="ECO:0007669"/>
    <property type="project" value="TreeGrafter"/>
</dbReference>
<evidence type="ECO:0000313" key="6">
    <source>
        <dbReference type="Proteomes" id="UP000224006"/>
    </source>
</evidence>
<evidence type="ECO:0000256" key="2">
    <source>
        <dbReference type="ARBA" id="ARBA00022840"/>
    </source>
</evidence>
<dbReference type="InterPro" id="IPR017441">
    <property type="entry name" value="Protein_kinase_ATP_BS"/>
</dbReference>
<dbReference type="PANTHER" id="PTHR44167">
    <property type="entry name" value="OVARIAN-SPECIFIC SERINE/THREONINE-PROTEIN KINASE LOK-RELATED"/>
    <property type="match status" value="1"/>
</dbReference>
<dbReference type="Proteomes" id="UP000224006">
    <property type="component" value="Unassembled WGS sequence"/>
</dbReference>
<dbReference type="PROSITE" id="PS50011">
    <property type="entry name" value="PROTEIN_KINASE_DOM"/>
    <property type="match status" value="1"/>
</dbReference>
<dbReference type="GO" id="GO:0004674">
    <property type="term" value="F:protein serine/threonine kinase activity"/>
    <property type="evidence" value="ECO:0007669"/>
    <property type="project" value="TreeGrafter"/>
</dbReference>
<dbReference type="PROSITE" id="PS00108">
    <property type="entry name" value="PROTEIN_KINASE_ST"/>
    <property type="match status" value="1"/>
</dbReference>
<evidence type="ECO:0000256" key="1">
    <source>
        <dbReference type="ARBA" id="ARBA00022741"/>
    </source>
</evidence>
<comment type="caution">
    <text evidence="5">The sequence shown here is derived from an EMBL/GenBank/DDBJ whole genome shotgun (WGS) entry which is preliminary data.</text>
</comment>
<dbReference type="Gene3D" id="3.30.200.20">
    <property type="entry name" value="Phosphorylase Kinase, domain 1"/>
    <property type="match status" value="1"/>
</dbReference>
<dbReference type="PROSITE" id="PS00107">
    <property type="entry name" value="PROTEIN_KINASE_ATP"/>
    <property type="match status" value="1"/>
</dbReference>
<dbReference type="Gene3D" id="1.10.510.10">
    <property type="entry name" value="Transferase(Phosphotransferase) domain 1"/>
    <property type="match status" value="1"/>
</dbReference>
<dbReference type="InterPro" id="IPR027916">
    <property type="entry name" value="Kinase-like_dom_ROP"/>
</dbReference>
<proteinExistence type="predicted"/>
<dbReference type="KEGG" id="bbes:BESB_051200"/>
<dbReference type="PANTHER" id="PTHR44167:SF24">
    <property type="entry name" value="SERINE_THREONINE-PROTEIN KINASE CHK2"/>
    <property type="match status" value="1"/>
</dbReference>
<keyword evidence="1 3" id="KW-0547">Nucleotide-binding</keyword>
<dbReference type="RefSeq" id="XP_029214985.1">
    <property type="nucleotide sequence ID" value="XM_029363555.1"/>
</dbReference>
<dbReference type="SMART" id="SM00220">
    <property type="entry name" value="S_TKc"/>
    <property type="match status" value="1"/>
</dbReference>
<dbReference type="EMBL" id="NWUJ01000031">
    <property type="protein sequence ID" value="PFH30975.1"/>
    <property type="molecule type" value="Genomic_DNA"/>
</dbReference>
<dbReference type="InterPro" id="IPR000719">
    <property type="entry name" value="Prot_kinase_dom"/>
</dbReference>
<dbReference type="InterPro" id="IPR011009">
    <property type="entry name" value="Kinase-like_dom_sf"/>
</dbReference>
<feature type="binding site" evidence="3">
    <location>
        <position position="272"/>
    </location>
    <ligand>
        <name>ATP</name>
        <dbReference type="ChEBI" id="CHEBI:30616"/>
    </ligand>
</feature>
<protein>
    <submittedName>
        <fullName evidence="5">Rhoptry protein ROP18</fullName>
    </submittedName>
</protein>
<dbReference type="GO" id="GO:0005524">
    <property type="term" value="F:ATP binding"/>
    <property type="evidence" value="ECO:0007669"/>
    <property type="project" value="UniProtKB-UniRule"/>
</dbReference>
<evidence type="ECO:0000259" key="4">
    <source>
        <dbReference type="PROSITE" id="PS50011"/>
    </source>
</evidence>
<accession>A0A2A9LYU9</accession>
<keyword evidence="6" id="KW-1185">Reference proteome</keyword>
<feature type="domain" description="Protein kinase" evidence="4">
    <location>
        <begin position="239"/>
        <end position="522"/>
    </location>
</feature>
<dbReference type="CDD" id="cd00180">
    <property type="entry name" value="PKc"/>
    <property type="match status" value="1"/>
</dbReference>
<dbReference type="STRING" id="94643.A0A2A9LYU9"/>
<dbReference type="OrthoDB" id="541276at2759"/>
<sequence>MMTRTNAPRHAAPLLWLGITIVSFVTLTRGGAGLVNSHLKTHSRALQDAPVQDFPIGYWKDIGKHAELAGERNDDKPGAISWLEKNTAGDAQRTATGQLTTRWQRVARRLGFGKRNREVAESAGTVPAKRRSTWAGKIAQHMRRAGALLRRKLPAYFSGLRTRIRNWWRGMPDVVRFQPEEPGDALVARLLAELRGIGGRPQDIKWEHGAFDDCVSSTFFPPDAPVQVVSEITGSSRTFVRGPPLGTGGFGIVFLARDVETNEEVVLKAAIKDGVLAETIPASVQKEAFFYRQLPGVKTPEDAHLHLRLLVAADVVKVAHAPATKACASGNWWSSQWVPNLFLVMPKAETDLERLTTTSFEEGPTVSESELGRAARLQLSIGIIQTVANLHDQGLVHVDIKPGNFVVMSDGRLFLSDYGSCEKLGTVRMHVGLAMGYLPPEFTLSGGVHYAQAFDAWQVGLSLYVLWCKDRPEGIGRGVVLDFSKCPVDPPEAIKDLIRWFLQKDEGLRLLPLRAMRTRQFRQIKKEVERSLRHFAITASVRNRRRDAVGETRAGVFGGGYGTSWGTWNDGYDVDRRRGVAASMEEVHVN</sequence>
<dbReference type="GO" id="GO:0044773">
    <property type="term" value="P:mitotic DNA damage checkpoint signaling"/>
    <property type="evidence" value="ECO:0007669"/>
    <property type="project" value="TreeGrafter"/>
</dbReference>
<organism evidence="5 6">
    <name type="scientific">Besnoitia besnoiti</name>
    <name type="common">Apicomplexan protozoan</name>
    <dbReference type="NCBI Taxonomy" id="94643"/>
    <lineage>
        <taxon>Eukaryota</taxon>
        <taxon>Sar</taxon>
        <taxon>Alveolata</taxon>
        <taxon>Apicomplexa</taxon>
        <taxon>Conoidasida</taxon>
        <taxon>Coccidia</taxon>
        <taxon>Eucoccidiorida</taxon>
        <taxon>Eimeriorina</taxon>
        <taxon>Sarcocystidae</taxon>
        <taxon>Besnoitia</taxon>
    </lineage>
</organism>
<dbReference type="InterPro" id="IPR008271">
    <property type="entry name" value="Ser/Thr_kinase_AS"/>
</dbReference>
<dbReference type="AlphaFoldDB" id="A0A2A9LYU9"/>
<evidence type="ECO:0000313" key="5">
    <source>
        <dbReference type="EMBL" id="PFH30975.1"/>
    </source>
</evidence>
<evidence type="ECO:0000256" key="3">
    <source>
        <dbReference type="PROSITE-ProRule" id="PRU10141"/>
    </source>
</evidence>
<name>A0A2A9LYU9_BESBE</name>
<dbReference type="VEuPathDB" id="ToxoDB:BESB_051200"/>